<sequence length="1197" mass="124030">MAMSGPGHGGDAAPAGATDALRLAVLDAAEGLGEADVLRLAVQQCVAALGGLGGLAHLAGPAHGTLRLAAAGGVPDPVARAWEQPDDPRLAPVRAMDRRQVQWSPRWPDAPEGPAPGHPGTAPAGPAGLPSGAGGVPAGLRACGVLAAPILVDGAAVGVLSVLLEREPGRDRKRFLADVAALVGVRLPVARRWRSGTAPWWQEPQGPAGQVRREISVGTWSWDLDTGLVDVDEVSEGLVELAGLDMDTWDHRIESWMERIHPDDRPAVQEAIEESLADGRPYAVEHRVLDDSGRVNWLELRAACERDESGRPTRMVGTVWNVTARRSQLEWLAGLLELNPDPIYVIAADNRVQWANLAARELGGDGTREPTGRTPWDAEPLLRDRGLPELLDRARAAPGSANTLEIDVDRPSPRGSASYVVRAVEIGGFMSIQMSDTTERRRAEHAAAERGRQVADLNAALVRALNTQDVVAAVVQHVLPLVHADGLVVHDLTGPTPRLIGDTGFSPALVEELHALQLRRAARAGGGEGAAAASGEGSGEGAGSTGARPGGGPSAAPDVHAAPRPDAEPGTGPGPGRSPDLGPPQGTAPGAGGWGGAEAADRAARHAPADGDRGTADLGPGGAAGTAGVADQPRFISRADRTDRADRAAGPAAGRDGRPAPPPWLLGELAELDGVGAWAVLPLAVGDRRVGSCVIGWSAPRRFTEDDKTLLGTVGVIIAQALGNARLYESARHRAERLQQELLPGRLPDTVGLHAVARYRTADGQELGGDWYDTIALPGGRTLAVIGDVLGHGLEQAIAMGIIRHAALTVAALDMPVDEIMAHLNDVVVRLAPRVDDPVVCATCLLALYDPTSGSCSIASAGHAPPIALEPGGTARRLTIPSGPPLGMAQVPAQVTETVLAEGTVLVLYTDGLLGSQAPDAERLTEAVARHAGGAPVPVGGERAERWLAAMCDAVVAQLPPDPCRQDDAVLLALSTERVPEDRMSAWDLPWAPESAGRARDLTAAELAAWHLDDLTDAATLIVSELIGNTVRHAIGMVPGPAEGGEGGEGAPGGEPDLGDFGDLGLDGGLSLRIGLGLDEGPDRHAADAGGGVVRLRLLRIEQALICEVYDGSQATPRVRHPLLDDEFGRGLQLVAMMAGQWGTRYTESGKCIWARLDAPPPQDDGPSSAAADTDGGTSAGAAVGVAARVAARRTAW</sequence>
<feature type="region of interest" description="Disordered" evidence="2">
    <location>
        <begin position="103"/>
        <end position="130"/>
    </location>
</feature>
<dbReference type="InterPro" id="IPR029016">
    <property type="entry name" value="GAF-like_dom_sf"/>
</dbReference>
<reference evidence="5 6" key="3">
    <citation type="journal article" date="2011" name="Nat. Chem. Biol.">
        <title>Reveromycin A biosynthesis uses RevG and RevJ for stereospecific spiroacetal formation.</title>
        <authorList>
            <person name="Takahashi S."/>
            <person name="Toyoda A."/>
            <person name="Sekiyama Y."/>
            <person name="Takagi H."/>
            <person name="Nogawa T."/>
            <person name="Uramoto M."/>
            <person name="Suzuki R."/>
            <person name="Koshino H."/>
            <person name="Kumano T."/>
            <person name="Panthee S."/>
            <person name="Dairi T."/>
            <person name="Ishikawa J."/>
            <person name="Ikeda H."/>
            <person name="Sakaki Y."/>
            <person name="Osada H."/>
        </authorList>
    </citation>
    <scope>NUCLEOTIDE SEQUENCE [LARGE SCALE GENOMIC DNA]</scope>
    <source>
        <strain evidence="5 6">SN-593</strain>
    </source>
</reference>
<name>A0A7U3VLU2_9ACTN</name>
<evidence type="ECO:0000256" key="2">
    <source>
        <dbReference type="SAM" id="MobiDB-lite"/>
    </source>
</evidence>
<dbReference type="SUPFAM" id="SSF55781">
    <property type="entry name" value="GAF domain-like"/>
    <property type="match status" value="2"/>
</dbReference>
<dbReference type="Gene3D" id="2.10.70.100">
    <property type="match status" value="1"/>
</dbReference>
<reference evidence="5 6" key="4">
    <citation type="journal article" date="2020" name="Sci. Rep.">
        <title>beta-carboline chemical signals induce reveromycin production through a LuxR family regulator in Streptomyces sp. SN-593.</title>
        <authorList>
            <person name="Panthee S."/>
            <person name="Kito N."/>
            <person name="Hayashi T."/>
            <person name="Shimizu T."/>
            <person name="Ishikawa J."/>
            <person name="Hamamoto H."/>
            <person name="Osada H."/>
            <person name="Takahashi S."/>
        </authorList>
    </citation>
    <scope>NUCLEOTIDE SEQUENCE [LARGE SCALE GENOMIC DNA]</scope>
    <source>
        <strain evidence="5 6">SN-593</strain>
    </source>
</reference>
<dbReference type="Proteomes" id="UP000595703">
    <property type="component" value="Chromosome"/>
</dbReference>
<feature type="region of interest" description="Disordered" evidence="2">
    <location>
        <begin position="1039"/>
        <end position="1059"/>
    </location>
</feature>
<dbReference type="Gene3D" id="3.60.40.10">
    <property type="entry name" value="PPM-type phosphatase domain"/>
    <property type="match status" value="1"/>
</dbReference>
<protein>
    <submittedName>
        <fullName evidence="5">Uncharacterized protein</fullName>
    </submittedName>
</protein>
<feature type="region of interest" description="Disordered" evidence="2">
    <location>
        <begin position="527"/>
        <end position="662"/>
    </location>
</feature>
<dbReference type="Pfam" id="PF07228">
    <property type="entry name" value="SpoIIE"/>
    <property type="match status" value="1"/>
</dbReference>
<dbReference type="Gene3D" id="3.30.565.10">
    <property type="entry name" value="Histidine kinase-like ATPase, C-terminal domain"/>
    <property type="match status" value="1"/>
</dbReference>
<dbReference type="SMART" id="SM00091">
    <property type="entry name" value="PAS"/>
    <property type="match status" value="2"/>
</dbReference>
<dbReference type="AlphaFoldDB" id="A0A7U3VLU2"/>
<dbReference type="InterPro" id="IPR000014">
    <property type="entry name" value="PAS"/>
</dbReference>
<dbReference type="NCBIfam" id="TIGR00229">
    <property type="entry name" value="sensory_box"/>
    <property type="match status" value="1"/>
</dbReference>
<evidence type="ECO:0000259" key="4">
    <source>
        <dbReference type="PROSITE" id="PS50113"/>
    </source>
</evidence>
<dbReference type="InterPro" id="IPR035965">
    <property type="entry name" value="PAS-like_dom_sf"/>
</dbReference>
<dbReference type="CDD" id="cd00130">
    <property type="entry name" value="PAS"/>
    <property type="match status" value="1"/>
</dbReference>
<feature type="compositionally biased region" description="Basic and acidic residues" evidence="2">
    <location>
        <begin position="599"/>
        <end position="615"/>
    </location>
</feature>
<proteinExistence type="predicted"/>
<dbReference type="InterPro" id="IPR000700">
    <property type="entry name" value="PAS-assoc_C"/>
</dbReference>
<reference evidence="5 6" key="2">
    <citation type="journal article" date="2011" name="J. Antibiot.">
        <title>Furaquinocins I and J: novel polyketide isoprenoid hybrid compounds from Streptomyces reveromyceticus SN-593.</title>
        <authorList>
            <person name="Panthee S."/>
            <person name="Takahashi S."/>
            <person name="Takagi H."/>
            <person name="Nogawa T."/>
            <person name="Oowada E."/>
            <person name="Uramoto M."/>
            <person name="Osada H."/>
        </authorList>
    </citation>
    <scope>NUCLEOTIDE SEQUENCE [LARGE SCALE GENOMIC DNA]</scope>
    <source>
        <strain evidence="5 6">SN-593</strain>
    </source>
</reference>
<dbReference type="SUPFAM" id="SSF55785">
    <property type="entry name" value="PYP-like sensor domain (PAS domain)"/>
    <property type="match status" value="2"/>
</dbReference>
<reference evidence="5 6" key="1">
    <citation type="journal article" date="2010" name="J. Bacteriol.">
        <title>Biochemical characterization of a novel indole prenyltransferase from Streptomyces sp. SN-593.</title>
        <authorList>
            <person name="Takahashi S."/>
            <person name="Takagi H."/>
            <person name="Toyoda A."/>
            <person name="Uramoto M."/>
            <person name="Nogawa T."/>
            <person name="Ueki M."/>
            <person name="Sakaki Y."/>
            <person name="Osada H."/>
        </authorList>
    </citation>
    <scope>NUCLEOTIDE SEQUENCE [LARGE SCALE GENOMIC DNA]</scope>
    <source>
        <strain evidence="5 6">SN-593</strain>
    </source>
</reference>
<dbReference type="InterPro" id="IPR003018">
    <property type="entry name" value="GAF"/>
</dbReference>
<dbReference type="SMART" id="SM00065">
    <property type="entry name" value="GAF"/>
    <property type="match status" value="1"/>
</dbReference>
<dbReference type="KEGG" id="arev:RVR_935"/>
<feature type="compositionally biased region" description="Basic and acidic residues" evidence="2">
    <location>
        <begin position="637"/>
        <end position="647"/>
    </location>
</feature>
<feature type="domain" description="PAS" evidence="3">
    <location>
        <begin position="234"/>
        <end position="279"/>
    </location>
</feature>
<dbReference type="GO" id="GO:0016791">
    <property type="term" value="F:phosphatase activity"/>
    <property type="evidence" value="ECO:0007669"/>
    <property type="project" value="TreeGrafter"/>
</dbReference>
<dbReference type="Gene3D" id="3.30.450.20">
    <property type="entry name" value="PAS domain"/>
    <property type="match status" value="2"/>
</dbReference>
<feature type="compositionally biased region" description="Low complexity" evidence="2">
    <location>
        <begin position="1168"/>
        <end position="1179"/>
    </location>
</feature>
<organism evidence="5 6">
    <name type="scientific">Actinacidiphila reveromycinica</name>
    <dbReference type="NCBI Taxonomy" id="659352"/>
    <lineage>
        <taxon>Bacteria</taxon>
        <taxon>Bacillati</taxon>
        <taxon>Actinomycetota</taxon>
        <taxon>Actinomycetes</taxon>
        <taxon>Kitasatosporales</taxon>
        <taxon>Streptomycetaceae</taxon>
        <taxon>Actinacidiphila</taxon>
    </lineage>
</organism>
<dbReference type="SUPFAM" id="SSF81606">
    <property type="entry name" value="PP2C-like"/>
    <property type="match status" value="1"/>
</dbReference>
<feature type="compositionally biased region" description="Low complexity" evidence="2">
    <location>
        <begin position="118"/>
        <end position="130"/>
    </location>
</feature>
<feature type="region of interest" description="Disordered" evidence="2">
    <location>
        <begin position="1156"/>
        <end position="1179"/>
    </location>
</feature>
<dbReference type="CDD" id="cd16936">
    <property type="entry name" value="HATPase_RsbW-like"/>
    <property type="match status" value="1"/>
</dbReference>
<dbReference type="InterPro" id="IPR052016">
    <property type="entry name" value="Bact_Sigma-Reg"/>
</dbReference>
<evidence type="ECO:0000313" key="5">
    <source>
        <dbReference type="EMBL" id="BBA95889.1"/>
    </source>
</evidence>
<dbReference type="SMART" id="SM00331">
    <property type="entry name" value="PP2C_SIG"/>
    <property type="match status" value="1"/>
</dbReference>
<gene>
    <name evidence="5" type="ORF">RVR_935</name>
</gene>
<keyword evidence="1" id="KW-0378">Hydrolase</keyword>
<evidence type="ECO:0000256" key="1">
    <source>
        <dbReference type="ARBA" id="ARBA00022801"/>
    </source>
</evidence>
<dbReference type="InterPro" id="IPR036890">
    <property type="entry name" value="HATPase_C_sf"/>
</dbReference>
<feature type="domain" description="PAC" evidence="4">
    <location>
        <begin position="282"/>
        <end position="334"/>
    </location>
</feature>
<dbReference type="InterPro" id="IPR013655">
    <property type="entry name" value="PAS_fold_3"/>
</dbReference>
<dbReference type="PROSITE" id="PS50113">
    <property type="entry name" value="PAC"/>
    <property type="match status" value="1"/>
</dbReference>
<dbReference type="InterPro" id="IPR001932">
    <property type="entry name" value="PPM-type_phosphatase-like_dom"/>
</dbReference>
<dbReference type="PANTHER" id="PTHR43156">
    <property type="entry name" value="STAGE II SPORULATION PROTEIN E-RELATED"/>
    <property type="match status" value="1"/>
</dbReference>
<keyword evidence="6" id="KW-1185">Reference proteome</keyword>
<dbReference type="PANTHER" id="PTHR43156:SF2">
    <property type="entry name" value="STAGE II SPORULATION PROTEIN E"/>
    <property type="match status" value="1"/>
</dbReference>
<accession>A0A7U3VLU2</accession>
<dbReference type="Gene3D" id="3.30.450.40">
    <property type="match status" value="1"/>
</dbReference>
<evidence type="ECO:0000313" key="6">
    <source>
        <dbReference type="Proteomes" id="UP000595703"/>
    </source>
</evidence>
<feature type="compositionally biased region" description="Gly residues" evidence="2">
    <location>
        <begin position="1042"/>
        <end position="1053"/>
    </location>
</feature>
<dbReference type="InterPro" id="IPR036457">
    <property type="entry name" value="PPM-type-like_dom_sf"/>
</dbReference>
<dbReference type="EMBL" id="AP018365">
    <property type="protein sequence ID" value="BBA95889.1"/>
    <property type="molecule type" value="Genomic_DNA"/>
</dbReference>
<dbReference type="Pfam" id="PF08447">
    <property type="entry name" value="PAS_3"/>
    <property type="match status" value="1"/>
</dbReference>
<feature type="compositionally biased region" description="Gly residues" evidence="2">
    <location>
        <begin position="536"/>
        <end position="553"/>
    </location>
</feature>
<evidence type="ECO:0000259" key="3">
    <source>
        <dbReference type="PROSITE" id="PS50112"/>
    </source>
</evidence>
<dbReference type="PROSITE" id="PS50112">
    <property type="entry name" value="PAS"/>
    <property type="match status" value="1"/>
</dbReference>